<dbReference type="OrthoDB" id="3265515at2759"/>
<dbReference type="Proteomes" id="UP000077266">
    <property type="component" value="Unassembled WGS sequence"/>
</dbReference>
<dbReference type="Gene3D" id="3.30.420.10">
    <property type="entry name" value="Ribonuclease H-like superfamily/Ribonuclease H"/>
    <property type="match status" value="1"/>
</dbReference>
<dbReference type="GO" id="GO:0003676">
    <property type="term" value="F:nucleic acid binding"/>
    <property type="evidence" value="ECO:0007669"/>
    <property type="project" value="InterPro"/>
</dbReference>
<evidence type="ECO:0000313" key="3">
    <source>
        <dbReference type="Proteomes" id="UP000077266"/>
    </source>
</evidence>
<sequence length="94" mass="10296">EAELFGILLGLRIIARAPGVMRATICLDNQSAVTRAHRPRPKPGQLITNAIYSAYEELRDARPGFELTVVWVPGHEGFDGNERADVQAKNAAAR</sequence>
<dbReference type="SUPFAM" id="SSF53098">
    <property type="entry name" value="Ribonuclease H-like"/>
    <property type="match status" value="1"/>
</dbReference>
<evidence type="ECO:0000313" key="2">
    <source>
        <dbReference type="EMBL" id="KZW00992.1"/>
    </source>
</evidence>
<dbReference type="EMBL" id="KV425897">
    <property type="protein sequence ID" value="KZW00992.1"/>
    <property type="molecule type" value="Genomic_DNA"/>
</dbReference>
<reference evidence="2 3" key="1">
    <citation type="journal article" date="2016" name="Mol. Biol. Evol.">
        <title>Comparative Genomics of Early-Diverging Mushroom-Forming Fungi Provides Insights into the Origins of Lignocellulose Decay Capabilities.</title>
        <authorList>
            <person name="Nagy L.G."/>
            <person name="Riley R."/>
            <person name="Tritt A."/>
            <person name="Adam C."/>
            <person name="Daum C."/>
            <person name="Floudas D."/>
            <person name="Sun H."/>
            <person name="Yadav J.S."/>
            <person name="Pangilinan J."/>
            <person name="Larsson K.H."/>
            <person name="Matsuura K."/>
            <person name="Barry K."/>
            <person name="Labutti K."/>
            <person name="Kuo R."/>
            <person name="Ohm R.A."/>
            <person name="Bhattacharya S.S."/>
            <person name="Shirouzu T."/>
            <person name="Yoshinaga Y."/>
            <person name="Martin F.M."/>
            <person name="Grigoriev I.V."/>
            <person name="Hibbett D.S."/>
        </authorList>
    </citation>
    <scope>NUCLEOTIDE SEQUENCE [LARGE SCALE GENOMIC DNA]</scope>
    <source>
        <strain evidence="2 3">HHB12029</strain>
    </source>
</reference>
<organism evidence="2 3">
    <name type="scientific">Exidia glandulosa HHB12029</name>
    <dbReference type="NCBI Taxonomy" id="1314781"/>
    <lineage>
        <taxon>Eukaryota</taxon>
        <taxon>Fungi</taxon>
        <taxon>Dikarya</taxon>
        <taxon>Basidiomycota</taxon>
        <taxon>Agaricomycotina</taxon>
        <taxon>Agaricomycetes</taxon>
        <taxon>Auriculariales</taxon>
        <taxon>Exidiaceae</taxon>
        <taxon>Exidia</taxon>
    </lineage>
</organism>
<dbReference type="STRING" id="1314781.A0A165NNF7"/>
<dbReference type="CDD" id="cd09276">
    <property type="entry name" value="Rnase_HI_RT_non_LTR"/>
    <property type="match status" value="1"/>
</dbReference>
<accession>A0A165NNF7</accession>
<dbReference type="InterPro" id="IPR036397">
    <property type="entry name" value="RNaseH_sf"/>
</dbReference>
<dbReference type="GO" id="GO:0004523">
    <property type="term" value="F:RNA-DNA hybrid ribonuclease activity"/>
    <property type="evidence" value="ECO:0007669"/>
    <property type="project" value="InterPro"/>
</dbReference>
<dbReference type="PROSITE" id="PS50879">
    <property type="entry name" value="RNASE_H_1"/>
    <property type="match status" value="1"/>
</dbReference>
<feature type="non-terminal residue" evidence="2">
    <location>
        <position position="94"/>
    </location>
</feature>
<keyword evidence="3" id="KW-1185">Reference proteome</keyword>
<proteinExistence type="predicted"/>
<protein>
    <recommendedName>
        <fullName evidence="1">RNase H type-1 domain-containing protein</fullName>
    </recommendedName>
</protein>
<feature type="domain" description="RNase H type-1" evidence="1">
    <location>
        <begin position="1"/>
        <end position="93"/>
    </location>
</feature>
<dbReference type="InParanoid" id="A0A165NNF7"/>
<feature type="non-terminal residue" evidence="2">
    <location>
        <position position="1"/>
    </location>
</feature>
<dbReference type="InterPro" id="IPR002156">
    <property type="entry name" value="RNaseH_domain"/>
</dbReference>
<dbReference type="AlphaFoldDB" id="A0A165NNF7"/>
<evidence type="ECO:0000259" key="1">
    <source>
        <dbReference type="PROSITE" id="PS50879"/>
    </source>
</evidence>
<name>A0A165NNF7_EXIGL</name>
<gene>
    <name evidence="2" type="ORF">EXIGLDRAFT_560883</name>
</gene>
<dbReference type="InterPro" id="IPR012337">
    <property type="entry name" value="RNaseH-like_sf"/>
</dbReference>